<dbReference type="AlphaFoldDB" id="A0A1G2EXK4"/>
<organism evidence="1 2">
    <name type="scientific">Candidatus Niyogibacteria bacterium RIFCSPLOWO2_02_FULL_45_13</name>
    <dbReference type="NCBI Taxonomy" id="1801725"/>
    <lineage>
        <taxon>Bacteria</taxon>
        <taxon>Candidatus Niyogiibacteriota</taxon>
    </lineage>
</organism>
<reference evidence="1 2" key="1">
    <citation type="journal article" date="2016" name="Nat. Commun.">
        <title>Thousands of microbial genomes shed light on interconnected biogeochemical processes in an aquifer system.</title>
        <authorList>
            <person name="Anantharaman K."/>
            <person name="Brown C.T."/>
            <person name="Hug L.A."/>
            <person name="Sharon I."/>
            <person name="Castelle C.J."/>
            <person name="Probst A.J."/>
            <person name="Thomas B.C."/>
            <person name="Singh A."/>
            <person name="Wilkins M.J."/>
            <person name="Karaoz U."/>
            <person name="Brodie E.L."/>
            <person name="Williams K.H."/>
            <person name="Hubbard S.S."/>
            <person name="Banfield J.F."/>
        </authorList>
    </citation>
    <scope>NUCLEOTIDE SEQUENCE [LARGE SCALE GENOMIC DNA]</scope>
</reference>
<name>A0A1G2EXK4_9BACT</name>
<dbReference type="EMBL" id="MHMR01000027">
    <property type="protein sequence ID" value="OGZ30110.1"/>
    <property type="molecule type" value="Genomic_DNA"/>
</dbReference>
<evidence type="ECO:0000313" key="1">
    <source>
        <dbReference type="EMBL" id="OGZ30110.1"/>
    </source>
</evidence>
<comment type="caution">
    <text evidence="1">The sequence shown here is derived from an EMBL/GenBank/DDBJ whole genome shotgun (WGS) entry which is preliminary data.</text>
</comment>
<protein>
    <submittedName>
        <fullName evidence="1">Uncharacterized protein</fullName>
    </submittedName>
</protein>
<accession>A0A1G2EXK4</accession>
<gene>
    <name evidence="1" type="ORF">A3J00_03670</name>
</gene>
<sequence length="150" mass="17452">MKETLKKMAFGNFLSLAVWNMGVAALADKSKAPLIRFILFKNGRELTEALYEAKKNFTEFLDPFKRTHIYFGGGHPISEEIWNIVHSGFAFFSLPHDPNVSVKEVIKGDYGYMREKMKAAFETDEEKRAFEEFTKFLKDRIFVEVLLREN</sequence>
<dbReference type="Proteomes" id="UP000178428">
    <property type="component" value="Unassembled WGS sequence"/>
</dbReference>
<proteinExistence type="predicted"/>
<evidence type="ECO:0000313" key="2">
    <source>
        <dbReference type="Proteomes" id="UP000178428"/>
    </source>
</evidence>